<comment type="caution">
    <text evidence="3">The sequence shown here is derived from an EMBL/GenBank/DDBJ whole genome shotgun (WGS) entry which is preliminary data.</text>
</comment>
<sequence length="611" mass="68478">MESNSKDKSPDGGESTGEATIPNTTESARDTAASDDKRVDCGQDSGVSLGPHDCQESNAGILGLPKQESKQSVYITSTPIKNEDTKSCGDVLSRQVILDDPLLSSIDGDLTEHQVDNLSSDDGCDDDNYTKLCETKIKADRNLTLKLNTTGHKSSCSKVGPRISRSHSFSGVPQVPSETENLSCIKRNLFDIPVSPKLKNKVRERLYTLVNSMDGFEGQVNLDCDEEVRVNHSIQQAGASSQVLSGSHLNLLPDTSKRLDGHWCVPRNTRVNSTIGSNRVCDCQYSDLNPHCLHQSSLHNQTSISALSTSVSERYGAALSNILATQMRTLNIHQEQLTQEKLSFALGMKDQELNQTVSHYQDRFQHMSKLVEEREVEVRRLQKRLSQQEEQYKTQIRQLEDRHEQQLIAAEKKIQEAAARTASTCKEVMDSCDLKVSDIVAATKERAAAAEGEHQAHIKQLNFTISRLREVESTSKDVAEKMKAQTVQETENLSSTNSILQEKLSVALSLNVQLQEKMKESERRERDVTEQLTFLQARQIETVRCQADLQREMKAAAREAARQEAKQLLAETGEKYEELLASVQHHYRAQIEEYKMAVRVLKRKLKKIDKD</sequence>
<feature type="region of interest" description="Disordered" evidence="2">
    <location>
        <begin position="1"/>
        <end position="69"/>
    </location>
</feature>
<evidence type="ECO:0000313" key="3">
    <source>
        <dbReference type="EMBL" id="KAK3861828.1"/>
    </source>
</evidence>
<dbReference type="AlphaFoldDB" id="A0AAE1EV66"/>
<feature type="compositionally biased region" description="Basic and acidic residues" evidence="2">
    <location>
        <begin position="1"/>
        <end position="11"/>
    </location>
</feature>
<keyword evidence="1" id="KW-0175">Coiled coil</keyword>
<feature type="compositionally biased region" description="Basic and acidic residues" evidence="2">
    <location>
        <begin position="27"/>
        <end position="41"/>
    </location>
</feature>
<keyword evidence="4" id="KW-1185">Reference proteome</keyword>
<evidence type="ECO:0000256" key="1">
    <source>
        <dbReference type="SAM" id="Coils"/>
    </source>
</evidence>
<feature type="coiled-coil region" evidence="1">
    <location>
        <begin position="371"/>
        <end position="420"/>
    </location>
</feature>
<organism evidence="3 4">
    <name type="scientific">Petrolisthes cinctipes</name>
    <name type="common">Flat porcelain crab</name>
    <dbReference type="NCBI Taxonomy" id="88211"/>
    <lineage>
        <taxon>Eukaryota</taxon>
        <taxon>Metazoa</taxon>
        <taxon>Ecdysozoa</taxon>
        <taxon>Arthropoda</taxon>
        <taxon>Crustacea</taxon>
        <taxon>Multicrustacea</taxon>
        <taxon>Malacostraca</taxon>
        <taxon>Eumalacostraca</taxon>
        <taxon>Eucarida</taxon>
        <taxon>Decapoda</taxon>
        <taxon>Pleocyemata</taxon>
        <taxon>Anomura</taxon>
        <taxon>Galatheoidea</taxon>
        <taxon>Porcellanidae</taxon>
        <taxon>Petrolisthes</taxon>
    </lineage>
</organism>
<name>A0AAE1EV66_PETCI</name>
<protein>
    <submittedName>
        <fullName evidence="3">Uncharacterized protein</fullName>
    </submittedName>
</protein>
<evidence type="ECO:0000313" key="4">
    <source>
        <dbReference type="Proteomes" id="UP001286313"/>
    </source>
</evidence>
<accession>A0AAE1EV66</accession>
<dbReference type="Proteomes" id="UP001286313">
    <property type="component" value="Unassembled WGS sequence"/>
</dbReference>
<evidence type="ECO:0000256" key="2">
    <source>
        <dbReference type="SAM" id="MobiDB-lite"/>
    </source>
</evidence>
<feature type="coiled-coil region" evidence="1">
    <location>
        <begin position="504"/>
        <end position="611"/>
    </location>
</feature>
<reference evidence="3" key="1">
    <citation type="submission" date="2023-10" db="EMBL/GenBank/DDBJ databases">
        <title>Genome assemblies of two species of porcelain crab, Petrolisthes cinctipes and Petrolisthes manimaculis (Anomura: Porcellanidae).</title>
        <authorList>
            <person name="Angst P."/>
        </authorList>
    </citation>
    <scope>NUCLEOTIDE SEQUENCE</scope>
    <source>
        <strain evidence="3">PB745_01</strain>
        <tissue evidence="3">Gill</tissue>
    </source>
</reference>
<feature type="compositionally biased region" description="Polar residues" evidence="2">
    <location>
        <begin position="17"/>
        <end position="26"/>
    </location>
</feature>
<dbReference type="EMBL" id="JAWQEG010004395">
    <property type="protein sequence ID" value="KAK3861828.1"/>
    <property type="molecule type" value="Genomic_DNA"/>
</dbReference>
<proteinExistence type="predicted"/>
<gene>
    <name evidence="3" type="ORF">Pcinc_032246</name>
</gene>